<organism evidence="1 2">
    <name type="scientific">Planotetraspora thailandica</name>
    <dbReference type="NCBI Taxonomy" id="487172"/>
    <lineage>
        <taxon>Bacteria</taxon>
        <taxon>Bacillati</taxon>
        <taxon>Actinomycetota</taxon>
        <taxon>Actinomycetes</taxon>
        <taxon>Streptosporangiales</taxon>
        <taxon>Streptosporangiaceae</taxon>
        <taxon>Planotetraspora</taxon>
    </lineage>
</organism>
<dbReference type="AlphaFoldDB" id="A0A8J3UYM2"/>
<evidence type="ECO:0000313" key="2">
    <source>
        <dbReference type="Proteomes" id="UP000605992"/>
    </source>
</evidence>
<dbReference type="EMBL" id="BOOR01000008">
    <property type="protein sequence ID" value="GII53306.1"/>
    <property type="molecule type" value="Genomic_DNA"/>
</dbReference>
<gene>
    <name evidence="1" type="ORF">Pth03_16950</name>
</gene>
<evidence type="ECO:0000313" key="1">
    <source>
        <dbReference type="EMBL" id="GII53306.1"/>
    </source>
</evidence>
<protein>
    <submittedName>
        <fullName evidence="1">Uncharacterized protein</fullName>
    </submittedName>
</protein>
<keyword evidence="2" id="KW-1185">Reference proteome</keyword>
<dbReference type="Proteomes" id="UP000605992">
    <property type="component" value="Unassembled WGS sequence"/>
</dbReference>
<accession>A0A8J3UYM2</accession>
<sequence length="74" mass="7947">MGKAQVTHGYGEVKETCITFSSRYVVDHTLPCDGTPVAASHGGPAVAKPRDGAPIVVIMQKFCATRADQHPPRW</sequence>
<comment type="caution">
    <text evidence="1">The sequence shown here is derived from an EMBL/GenBank/DDBJ whole genome shotgun (WGS) entry which is preliminary data.</text>
</comment>
<proteinExistence type="predicted"/>
<name>A0A8J3UYM2_9ACTN</name>
<reference evidence="1" key="1">
    <citation type="submission" date="2021-01" db="EMBL/GenBank/DDBJ databases">
        <title>Whole genome shotgun sequence of Planotetraspora thailandica NBRC 104271.</title>
        <authorList>
            <person name="Komaki H."/>
            <person name="Tamura T."/>
        </authorList>
    </citation>
    <scope>NUCLEOTIDE SEQUENCE</scope>
    <source>
        <strain evidence="1">NBRC 104271</strain>
    </source>
</reference>